<organism evidence="2 3">
    <name type="scientific">Paracoccus simplex</name>
    <dbReference type="NCBI Taxonomy" id="2086346"/>
    <lineage>
        <taxon>Bacteria</taxon>
        <taxon>Pseudomonadati</taxon>
        <taxon>Pseudomonadota</taxon>
        <taxon>Alphaproteobacteria</taxon>
        <taxon>Rhodobacterales</taxon>
        <taxon>Paracoccaceae</taxon>
        <taxon>Paracoccus</taxon>
    </lineage>
</organism>
<evidence type="ECO:0000313" key="3">
    <source>
        <dbReference type="Proteomes" id="UP001595596"/>
    </source>
</evidence>
<reference evidence="3" key="1">
    <citation type="journal article" date="2019" name="Int. J. Syst. Evol. Microbiol.">
        <title>The Global Catalogue of Microorganisms (GCM) 10K type strain sequencing project: providing services to taxonomists for standard genome sequencing and annotation.</title>
        <authorList>
            <consortium name="The Broad Institute Genomics Platform"/>
            <consortium name="The Broad Institute Genome Sequencing Center for Infectious Disease"/>
            <person name="Wu L."/>
            <person name="Ma J."/>
        </authorList>
    </citation>
    <scope>NUCLEOTIDE SEQUENCE [LARGE SCALE GENOMIC DNA]</scope>
    <source>
        <strain evidence="3">VKM B-3226</strain>
    </source>
</reference>
<dbReference type="Proteomes" id="UP001595596">
    <property type="component" value="Unassembled WGS sequence"/>
</dbReference>
<evidence type="ECO:0000313" key="2">
    <source>
        <dbReference type="EMBL" id="MFC3569264.1"/>
    </source>
</evidence>
<keyword evidence="1" id="KW-0812">Transmembrane</keyword>
<evidence type="ECO:0000256" key="1">
    <source>
        <dbReference type="SAM" id="Phobius"/>
    </source>
</evidence>
<dbReference type="EMBL" id="JBHRXE010000016">
    <property type="protein sequence ID" value="MFC3569264.1"/>
    <property type="molecule type" value="Genomic_DNA"/>
</dbReference>
<feature type="transmembrane region" description="Helical" evidence="1">
    <location>
        <begin position="50"/>
        <end position="70"/>
    </location>
</feature>
<keyword evidence="1" id="KW-1133">Transmembrane helix</keyword>
<keyword evidence="1" id="KW-0472">Membrane</keyword>
<sequence>MIWAGAGLLLACVAILRTLVANFRAVNFRAVQQGWVPIPFGNGLGRRLDALVIAGGLASFLWHFGLASVWPQALRPGFVVLTVLLPLCAYIIGPAGDGGYSHAMDWLLLGAVLALPAFILSCLLSRLAFDRRPR</sequence>
<keyword evidence="3" id="KW-1185">Reference proteome</keyword>
<feature type="transmembrane region" description="Helical" evidence="1">
    <location>
        <begin position="77"/>
        <end position="95"/>
    </location>
</feature>
<protein>
    <submittedName>
        <fullName evidence="2">Uncharacterized protein</fullName>
    </submittedName>
</protein>
<proteinExistence type="predicted"/>
<accession>A0ABV7RWQ6</accession>
<comment type="caution">
    <text evidence="2">The sequence shown here is derived from an EMBL/GenBank/DDBJ whole genome shotgun (WGS) entry which is preliminary data.</text>
</comment>
<gene>
    <name evidence="2" type="ORF">ACFOMP_07360</name>
</gene>
<feature type="transmembrane region" description="Helical" evidence="1">
    <location>
        <begin position="107"/>
        <end position="129"/>
    </location>
</feature>
<name>A0ABV7RWQ6_9RHOB</name>